<gene>
    <name evidence="4" type="ORF">NRB56_41490</name>
</gene>
<feature type="domain" description="YdbS-like PH" evidence="3">
    <location>
        <begin position="535"/>
        <end position="594"/>
    </location>
</feature>
<keyword evidence="5" id="KW-1185">Reference proteome</keyword>
<feature type="transmembrane region" description="Helical" evidence="2">
    <location>
        <begin position="464"/>
        <end position="486"/>
    </location>
</feature>
<dbReference type="PANTHER" id="PTHR34473">
    <property type="entry name" value="UPF0699 TRANSMEMBRANE PROTEIN YDBS"/>
    <property type="match status" value="1"/>
</dbReference>
<accession>A0A7K0DS22</accession>
<dbReference type="InterPro" id="IPR005182">
    <property type="entry name" value="YdbS-like_PH"/>
</dbReference>
<dbReference type="PANTHER" id="PTHR34473:SF2">
    <property type="entry name" value="UPF0699 TRANSMEMBRANE PROTEIN YDBT"/>
    <property type="match status" value="1"/>
</dbReference>
<feature type="domain" description="YdbS-like PH" evidence="3">
    <location>
        <begin position="63"/>
        <end position="134"/>
    </location>
</feature>
<name>A0A7K0DS22_9NOCA</name>
<feature type="compositionally biased region" description="Pro residues" evidence="1">
    <location>
        <begin position="242"/>
        <end position="251"/>
    </location>
</feature>
<feature type="compositionally biased region" description="Polar residues" evidence="1">
    <location>
        <begin position="317"/>
        <end position="327"/>
    </location>
</feature>
<dbReference type="AlphaFoldDB" id="A0A7K0DS22"/>
<feature type="region of interest" description="Disordered" evidence="1">
    <location>
        <begin position="146"/>
        <end position="368"/>
    </location>
</feature>
<evidence type="ECO:0000256" key="1">
    <source>
        <dbReference type="SAM" id="MobiDB-lite"/>
    </source>
</evidence>
<comment type="caution">
    <text evidence="4">The sequence shown here is derived from an EMBL/GenBank/DDBJ whole genome shotgun (WGS) entry which is preliminary data.</text>
</comment>
<feature type="compositionally biased region" description="Polar residues" evidence="1">
    <location>
        <begin position="253"/>
        <end position="263"/>
    </location>
</feature>
<feature type="transmembrane region" description="Helical" evidence="2">
    <location>
        <begin position="46"/>
        <end position="64"/>
    </location>
</feature>
<evidence type="ECO:0000259" key="3">
    <source>
        <dbReference type="Pfam" id="PF03703"/>
    </source>
</evidence>
<feature type="compositionally biased region" description="Pro residues" evidence="1">
    <location>
        <begin position="159"/>
        <end position="178"/>
    </location>
</feature>
<feature type="transmembrane region" description="Helical" evidence="2">
    <location>
        <begin position="685"/>
        <end position="701"/>
    </location>
</feature>
<keyword evidence="2" id="KW-1133">Transmembrane helix</keyword>
<feature type="compositionally biased region" description="Polar residues" evidence="1">
    <location>
        <begin position="275"/>
        <end position="295"/>
    </location>
</feature>
<dbReference type="EMBL" id="WEGI01000009">
    <property type="protein sequence ID" value="MQY28565.1"/>
    <property type="molecule type" value="Genomic_DNA"/>
</dbReference>
<dbReference type="Pfam" id="PF03703">
    <property type="entry name" value="bPH_2"/>
    <property type="match status" value="3"/>
</dbReference>
<dbReference type="Proteomes" id="UP000431401">
    <property type="component" value="Unassembled WGS sequence"/>
</dbReference>
<proteinExistence type="predicted"/>
<evidence type="ECO:0000256" key="2">
    <source>
        <dbReference type="SAM" id="Phobius"/>
    </source>
</evidence>
<evidence type="ECO:0000313" key="4">
    <source>
        <dbReference type="EMBL" id="MQY28565.1"/>
    </source>
</evidence>
<keyword evidence="2" id="KW-0812">Transmembrane</keyword>
<protein>
    <recommendedName>
        <fullName evidence="3">YdbS-like PH domain-containing protein</fullName>
    </recommendedName>
</protein>
<feature type="transmembrane region" description="Helical" evidence="2">
    <location>
        <begin position="506"/>
        <end position="529"/>
    </location>
</feature>
<evidence type="ECO:0000313" key="5">
    <source>
        <dbReference type="Proteomes" id="UP000431401"/>
    </source>
</evidence>
<sequence>MTGPVPAPWERLDPRMLLLHPVREVVRYIPVLLATVIIGTRNDNPMWGFGALVFIVAVAVTRWFTTTYRLGPDTVELRRGLIQRKTLTVPRSRIRSVDVRADLLHRLLGLAVLTIGTGQLAGREERFHLDGVDARAVPALRAALLSDAVPNRSPRTDPAAPPPNPPGQGNPVSPPPVAGPGIALTGPAPSDTLRPTPAGANSLGPLAFAPGTSNPPSPRTSAAPQTASQPAATGLAATHAPAPNPTAPPPDTRQVTASHTDVAQPTPPLADAGQRANTAQSPDTRKVTASHTDVAQPTPPLADAGQLADAVPPPDTRQITASHTDVAQPTPPLADAGQRANADGVEPTTSHVVSGPLGSSPGGGEHAANLSAIGAEPVDRGAAIRVPADGVDRDDAASANSVAAQNHDPNVGASALVAPISELETGRPGRAGFGRSDGASRGYFGESEPAGAEIGHWRAGWVRYAPLSLTGLAIFGPLAGLASQYGATDRLVHSQTVQGLGRHSGLFLALVALTGVMILLLVSAAAASLRYLTTWFGLRVIDDGQRLHINHGLFTTRQITLDLSRLRGATVNEPLLLRLAGAAELEAVMTGTRTRQRILPQAPRAAVDRTLAHLLSETIRQGAPESNTTAPQYVPIEAWAPVTAELVRHGSRAHRRRYVRALAPVAVAAAITLGISLGGNHIPDWIWLILVFLGVVAAAVAEDRYRGLGHAVLPGAGARPTWLITRDGSLDRERHCLAAPGVIGWTVRRTFFQRRAGLATVVAATAAGKKRYLVRDVPVAQAWDIVDSVTPGILGTR</sequence>
<keyword evidence="2" id="KW-0472">Membrane</keyword>
<organism evidence="4 5">
    <name type="scientific">Nocardia aurantia</name>
    <dbReference type="NCBI Taxonomy" id="2585199"/>
    <lineage>
        <taxon>Bacteria</taxon>
        <taxon>Bacillati</taxon>
        <taxon>Actinomycetota</taxon>
        <taxon>Actinomycetes</taxon>
        <taxon>Mycobacteriales</taxon>
        <taxon>Nocardiaceae</taxon>
        <taxon>Nocardia</taxon>
    </lineage>
</organism>
<feature type="transmembrane region" description="Helical" evidence="2">
    <location>
        <begin position="658"/>
        <end position="679"/>
    </location>
</feature>
<reference evidence="4 5" key="1">
    <citation type="submission" date="2019-10" db="EMBL/GenBank/DDBJ databases">
        <title>Nocardia macrotermitis sp. nov. and Nocardia aurantia sp. nov., isolated from the gut of fungus growing-termite Macrotermes natalensis.</title>
        <authorList>
            <person name="Benndorf R."/>
            <person name="Schwitalla J."/>
            <person name="Martin K."/>
            <person name="De Beer W."/>
            <person name="Kaster A.-K."/>
            <person name="Vollmers J."/>
            <person name="Poulsen M."/>
            <person name="Beemelmanns C."/>
        </authorList>
    </citation>
    <scope>NUCLEOTIDE SEQUENCE [LARGE SCALE GENOMIC DNA]</scope>
    <source>
        <strain evidence="4 5">RB56</strain>
    </source>
</reference>
<feature type="compositionally biased region" description="Low complexity" evidence="1">
    <location>
        <begin position="220"/>
        <end position="241"/>
    </location>
</feature>
<feature type="domain" description="YdbS-like PH" evidence="3">
    <location>
        <begin position="723"/>
        <end position="783"/>
    </location>
</feature>